<keyword evidence="2" id="KW-1185">Reference proteome</keyword>
<proteinExistence type="predicted"/>
<dbReference type="Proteomes" id="UP000838756">
    <property type="component" value="Unassembled WGS sequence"/>
</dbReference>
<dbReference type="EMBL" id="CAKXAJ010025124">
    <property type="protein sequence ID" value="CAH2235413.1"/>
    <property type="molecule type" value="Genomic_DNA"/>
</dbReference>
<protein>
    <submittedName>
        <fullName evidence="1">Jg13271 protein</fullName>
    </submittedName>
</protein>
<evidence type="ECO:0000313" key="1">
    <source>
        <dbReference type="EMBL" id="CAH2235413.1"/>
    </source>
</evidence>
<reference evidence="1" key="1">
    <citation type="submission" date="2022-03" db="EMBL/GenBank/DDBJ databases">
        <authorList>
            <person name="Lindestad O."/>
        </authorList>
    </citation>
    <scope>NUCLEOTIDE SEQUENCE</scope>
</reference>
<accession>A0A8S4RER5</accession>
<comment type="caution">
    <text evidence="1">The sequence shown here is derived from an EMBL/GenBank/DDBJ whole genome shotgun (WGS) entry which is preliminary data.</text>
</comment>
<evidence type="ECO:0000313" key="2">
    <source>
        <dbReference type="Proteomes" id="UP000838756"/>
    </source>
</evidence>
<name>A0A8S4RER5_9NEOP</name>
<dbReference type="AlphaFoldDB" id="A0A8S4RER5"/>
<sequence length="80" mass="9110">MPWKALKERLAVNLFTSQGTDATRVGKPCLDLQEAPFHIIPKPLGSPAWRQHSELTVLTVMPTSCSKYSQFPRKRRLSFI</sequence>
<gene>
    <name evidence="1" type="primary">jg13271</name>
    <name evidence="1" type="ORF">PAEG_LOCUS13074</name>
</gene>
<organism evidence="1 2">
    <name type="scientific">Pararge aegeria aegeria</name>
    <dbReference type="NCBI Taxonomy" id="348720"/>
    <lineage>
        <taxon>Eukaryota</taxon>
        <taxon>Metazoa</taxon>
        <taxon>Ecdysozoa</taxon>
        <taxon>Arthropoda</taxon>
        <taxon>Hexapoda</taxon>
        <taxon>Insecta</taxon>
        <taxon>Pterygota</taxon>
        <taxon>Neoptera</taxon>
        <taxon>Endopterygota</taxon>
        <taxon>Lepidoptera</taxon>
        <taxon>Glossata</taxon>
        <taxon>Ditrysia</taxon>
        <taxon>Papilionoidea</taxon>
        <taxon>Nymphalidae</taxon>
        <taxon>Satyrinae</taxon>
        <taxon>Satyrini</taxon>
        <taxon>Parargina</taxon>
        <taxon>Pararge</taxon>
    </lineage>
</organism>